<organism evidence="2 3">
    <name type="scientific">Hypsizygus marmoreus</name>
    <name type="common">White beech mushroom</name>
    <name type="synonym">Agaricus marmoreus</name>
    <dbReference type="NCBI Taxonomy" id="39966"/>
    <lineage>
        <taxon>Eukaryota</taxon>
        <taxon>Fungi</taxon>
        <taxon>Dikarya</taxon>
        <taxon>Basidiomycota</taxon>
        <taxon>Agaricomycotina</taxon>
        <taxon>Agaricomycetes</taxon>
        <taxon>Agaricomycetidae</taxon>
        <taxon>Agaricales</taxon>
        <taxon>Tricholomatineae</taxon>
        <taxon>Lyophyllaceae</taxon>
        <taxon>Hypsizygus</taxon>
    </lineage>
</organism>
<dbReference type="AlphaFoldDB" id="A0A369KA77"/>
<dbReference type="Proteomes" id="UP000076154">
    <property type="component" value="Unassembled WGS sequence"/>
</dbReference>
<sequence length="246" mass="27142">MERTNTGLTIDMCVAHAQNLRPTPHLKTNSVHDPHHLTFLDTSDNHAGHPTSAPNMLSPPGRLPSQSLVLTESAAGNAFGDGAATMAYSEANRALSQSHPVLLWRCYEPAHIKTVHNHDVLSPRWRRGIPCMQMTRDVSMTKTCWYSSTLLNGVPSGPSPIPFFAPGPDGQGAVDMYVDRWELERWEPAAGEYVRGVASAREDEVARCERMTRRERDKADGSNKTAGEAKQIRAGGRTNKEMTNEE</sequence>
<dbReference type="InParanoid" id="A0A369KA77"/>
<dbReference type="EMBL" id="LUEZ02000004">
    <property type="protein sequence ID" value="RDB30818.1"/>
    <property type="molecule type" value="Genomic_DNA"/>
</dbReference>
<evidence type="ECO:0000256" key="1">
    <source>
        <dbReference type="SAM" id="MobiDB-lite"/>
    </source>
</evidence>
<reference evidence="2" key="1">
    <citation type="submission" date="2018-04" db="EMBL/GenBank/DDBJ databases">
        <title>Whole genome sequencing of Hypsizygus marmoreus.</title>
        <authorList>
            <person name="Choi I.-G."/>
            <person name="Min B."/>
            <person name="Kim J.-G."/>
            <person name="Kim S."/>
            <person name="Oh Y.-L."/>
            <person name="Kong W.-S."/>
            <person name="Park H."/>
            <person name="Jeong J."/>
            <person name="Song E.-S."/>
        </authorList>
    </citation>
    <scope>NUCLEOTIDE SEQUENCE [LARGE SCALE GENOMIC DNA]</scope>
    <source>
        <strain evidence="2">51987-8</strain>
    </source>
</reference>
<evidence type="ECO:0000313" key="3">
    <source>
        <dbReference type="Proteomes" id="UP000076154"/>
    </source>
</evidence>
<accession>A0A369KA77</accession>
<gene>
    <name evidence="2" type="ORF">Hypma_005821</name>
</gene>
<feature type="region of interest" description="Disordered" evidence="1">
    <location>
        <begin position="207"/>
        <end position="246"/>
    </location>
</feature>
<protein>
    <submittedName>
        <fullName evidence="2">Uncharacterized protein</fullName>
    </submittedName>
</protein>
<evidence type="ECO:0000313" key="2">
    <source>
        <dbReference type="EMBL" id="RDB30818.1"/>
    </source>
</evidence>
<name>A0A369KA77_HYPMA</name>
<proteinExistence type="predicted"/>
<comment type="caution">
    <text evidence="2">The sequence shown here is derived from an EMBL/GenBank/DDBJ whole genome shotgun (WGS) entry which is preliminary data.</text>
</comment>
<feature type="compositionally biased region" description="Basic and acidic residues" evidence="1">
    <location>
        <begin position="207"/>
        <end position="221"/>
    </location>
</feature>
<keyword evidence="3" id="KW-1185">Reference proteome</keyword>